<keyword evidence="2 3" id="KW-0812">Transmembrane</keyword>
<reference evidence="4" key="1">
    <citation type="journal article" date="2006" name="PLoS Biol.">
        <title>Macronuclear genome sequence of the ciliate Tetrahymena thermophila, a model eukaryote.</title>
        <authorList>
            <person name="Eisen J.A."/>
            <person name="Coyne R.S."/>
            <person name="Wu M."/>
            <person name="Wu D."/>
            <person name="Thiagarajan M."/>
            <person name="Wortman J.R."/>
            <person name="Badger J.H."/>
            <person name="Ren Q."/>
            <person name="Amedeo P."/>
            <person name="Jones K.M."/>
            <person name="Tallon L.J."/>
            <person name="Delcher A.L."/>
            <person name="Salzberg S.L."/>
            <person name="Silva J.C."/>
            <person name="Haas B.J."/>
            <person name="Majoros W.H."/>
            <person name="Farzad M."/>
            <person name="Carlton J.M."/>
            <person name="Smith R.K. Jr."/>
            <person name="Garg J."/>
            <person name="Pearlman R.E."/>
            <person name="Karrer K.M."/>
            <person name="Sun L."/>
            <person name="Manning G."/>
            <person name="Elde N.C."/>
            <person name="Turkewitz A.P."/>
            <person name="Asai D.J."/>
            <person name="Wilkes D.E."/>
            <person name="Wang Y."/>
            <person name="Cai H."/>
            <person name="Collins K."/>
            <person name="Stewart B.A."/>
            <person name="Lee S.R."/>
            <person name="Wilamowska K."/>
            <person name="Weinberg Z."/>
            <person name="Ruzzo W.L."/>
            <person name="Wloga D."/>
            <person name="Gaertig J."/>
            <person name="Frankel J."/>
            <person name="Tsao C.-C."/>
            <person name="Gorovsky M.A."/>
            <person name="Keeling P.J."/>
            <person name="Waller R.F."/>
            <person name="Patron N.J."/>
            <person name="Cherry J.M."/>
            <person name="Stover N.A."/>
            <person name="Krieger C.J."/>
            <person name="del Toro C."/>
            <person name="Ryder H.F."/>
            <person name="Williamson S.C."/>
            <person name="Barbeau R.A."/>
            <person name="Hamilton E.P."/>
            <person name="Orias E."/>
        </authorList>
    </citation>
    <scope>NUCLEOTIDE SEQUENCE [LARGE SCALE GENOMIC DNA]</scope>
    <source>
        <strain evidence="4">SB210</strain>
    </source>
</reference>
<accession>Q23QJ1</accession>
<name>Q23QJ1_TETTS</name>
<keyword evidence="1" id="KW-0175">Coiled coil</keyword>
<dbReference type="InParanoid" id="Q23QJ1"/>
<dbReference type="HOGENOM" id="CLU_003064_0_0_1"/>
<proteinExistence type="predicted"/>
<feature type="coiled-coil region" evidence="1">
    <location>
        <begin position="580"/>
        <end position="614"/>
    </location>
</feature>
<keyword evidence="2" id="KW-1133">Transmembrane helix</keyword>
<feature type="transmembrane region" description="Helical" evidence="2">
    <location>
        <begin position="911"/>
        <end position="932"/>
    </location>
</feature>
<feature type="transmembrane region" description="Helical" evidence="2">
    <location>
        <begin position="1120"/>
        <end position="1145"/>
    </location>
</feature>
<evidence type="ECO:0000256" key="2">
    <source>
        <dbReference type="SAM" id="Phobius"/>
    </source>
</evidence>
<dbReference type="PANTHER" id="PTHR31600">
    <property type="entry name" value="TINY MACROCYSTS PROTEIN B-RELATED"/>
    <property type="match status" value="1"/>
</dbReference>
<dbReference type="InterPro" id="IPR052994">
    <property type="entry name" value="Tiny_macrocysts_regulators"/>
</dbReference>
<gene>
    <name evidence="3" type="ORF">TTHERM_00256870</name>
</gene>
<dbReference type="GeneID" id="7825872"/>
<keyword evidence="4" id="KW-1185">Reference proteome</keyword>
<keyword evidence="2" id="KW-0472">Membrane</keyword>
<evidence type="ECO:0000256" key="1">
    <source>
        <dbReference type="SAM" id="Coils"/>
    </source>
</evidence>
<dbReference type="Proteomes" id="UP000009168">
    <property type="component" value="Unassembled WGS sequence"/>
</dbReference>
<sequence length="1456" mass="171422">MYFLKFFQLTKKNKLSIKQQQQFNSIHQIFLKKVAVLRKRMGRANPFDSSYLQVIIFENELERSYSLLHFTINLKLQILTMMKQKEIIATELISKIESMQKLINQLKVNLNYLIQLNDDSFDLQNLQALFLENLCFSEKDINLVQINKYARKQTKNYNLFKEDEMLSSIINNDKFDENTSVIFVSYKDSKKMLINQVSSNFFNLFSFTNKENIIGRSIESIIPLAFQAVHKSYLKQYLQEEITSDIFSNYIEYQNQGINQIKGSQQQQIHINQQQDIQFDNLEQLSKKETKEKILMYQSRGCKMNQQIIFASLSQMFVLPVRIDIRVNEFKENEVFGLVAKVKQINKEYQYVLFDETDLSVIGLTEQMHKTFFPSCENLQKINLKQIFPFLIGTQNSVNPQSYIDPVNNNNNNNIKNQLHINLRDNMQDFLQDQTINQFKNNNTITFLVIQNSDMINPALNSSLMSSKKQQSMKKLNRLKSTKETSSYNFIYVEFILKRLNYKGVNNVSYIEIVKMRQLHPIFQAPIILQEITNKRKQDIYSQLFSFPEELQNIIFDLEQKTINYNQINLYDSQLNLTSRNQINQYLLQEKSNIDELNNNLKMQQQQLLCKSQTIGDESTNLELTKIKINKIENKNVSSQDLELCSQILKQQSIKQKQQFRDYSQNQYGKLNSNLNQKEQFQIQNINLQNQKFITSLKEISNLFNEEGEDHLNRTNFAFKDISVDKVQEDQQNLNNNFTLLSPCRSDKALNTELVSPVYSNYIPSHSHFSNQEIKYNEFKSYQTKETSLQDLDFIKSQSKQIFNLTSNNLQKIEEKTSINKFINTNYNRTPSKLANNNVLSQKHQHQFNSQFDFEKQGKLHFKDKNYKKKQIQNIQNDIASTSSKDSSSASAKRLLEQIVADKSVLQVIKVIKVIGIVCFAVMIFMTWFQFISMEKQLSNSNEDFKVFNWPTSYSSCLSDIVKYKNTLYLIQYSKQLSFSSQQQKQLFQNRMQSELEFTLVEVYDLLSQMSKENTDRQVFKYIRETQSFYSLGQMYNTTLLTSTPSDKIGVFSYPHYTSLLSSILLGIQLTFRYTHNLGNGRPEYYLLQNQLQAILELEKVQNNILVDQQNDQQYIQDQLTILIVVLVIISAACVAVIIPFYFYIQKEREAIIYLFTTFPIIKLDKLIKNIQNSLLFHLFNNGMLPNYNQSPNIRLLGQNYHRPANYKSYLLQNIAMHFNILTMKVNPKLKPMQPDTYYDYLKTLIKQQEDILNDIQWITKSQYQYQRFKQDEYDDFFFSAFKSNLCDSFKIYPQYNTNSTRINVGICNQSQQGFLSQGLQIAYKSLLNQFIDLYNIYMIVDQSQQQSQISNFLSKFDIQDYLAFIEFLDEAIISLNKFVLTQGNNYYLQIKIWLIVLIAFQMVLMVLIFSFGWISFSNYLNGQLHKTKNYLTILDVNTLIENPYILTYIKKNTVV</sequence>
<protein>
    <submittedName>
        <fullName evidence="3">Transmembrane protein, putative</fullName>
    </submittedName>
</protein>
<organism evidence="3 4">
    <name type="scientific">Tetrahymena thermophila (strain SB210)</name>
    <dbReference type="NCBI Taxonomy" id="312017"/>
    <lineage>
        <taxon>Eukaryota</taxon>
        <taxon>Sar</taxon>
        <taxon>Alveolata</taxon>
        <taxon>Ciliophora</taxon>
        <taxon>Intramacronucleata</taxon>
        <taxon>Oligohymenophorea</taxon>
        <taxon>Hymenostomatida</taxon>
        <taxon>Tetrahymenina</taxon>
        <taxon>Tetrahymenidae</taxon>
        <taxon>Tetrahymena</taxon>
    </lineage>
</organism>
<dbReference type="KEGG" id="tet:TTHERM_00256870"/>
<dbReference type="PANTHER" id="PTHR31600:SF2">
    <property type="entry name" value="GAMETE ENRICHED GENE 10 PROTEIN-RELATED"/>
    <property type="match status" value="1"/>
</dbReference>
<dbReference type="EMBL" id="GG662647">
    <property type="protein sequence ID" value="EAR98897.2"/>
    <property type="molecule type" value="Genomic_DNA"/>
</dbReference>
<evidence type="ECO:0000313" key="4">
    <source>
        <dbReference type="Proteomes" id="UP000009168"/>
    </source>
</evidence>
<feature type="transmembrane region" description="Helical" evidence="2">
    <location>
        <begin position="1393"/>
        <end position="1417"/>
    </location>
</feature>
<dbReference type="RefSeq" id="XP_001019142.2">
    <property type="nucleotide sequence ID" value="XM_001019142.2"/>
</dbReference>
<evidence type="ECO:0000313" key="3">
    <source>
        <dbReference type="EMBL" id="EAR98897.2"/>
    </source>
</evidence>